<gene>
    <name evidence="11" type="ORF">CVT24_008713</name>
</gene>
<dbReference type="SUPFAM" id="SSF48264">
    <property type="entry name" value="Cytochrome P450"/>
    <property type="match status" value="1"/>
</dbReference>
<dbReference type="PANTHER" id="PTHR12570">
    <property type="match status" value="1"/>
</dbReference>
<dbReference type="GO" id="GO:0015095">
    <property type="term" value="F:magnesium ion transmembrane transporter activity"/>
    <property type="evidence" value="ECO:0007669"/>
    <property type="project" value="InterPro"/>
</dbReference>
<keyword evidence="5" id="KW-0479">Metal-binding</keyword>
<dbReference type="CDD" id="cd11062">
    <property type="entry name" value="CYP58-like"/>
    <property type="match status" value="1"/>
</dbReference>
<keyword evidence="7" id="KW-0408">Iron</keyword>
<evidence type="ECO:0000256" key="10">
    <source>
        <dbReference type="SAM" id="Phobius"/>
    </source>
</evidence>
<proteinExistence type="inferred from homology"/>
<dbReference type="PRINTS" id="PR00465">
    <property type="entry name" value="EP450IV"/>
</dbReference>
<feature type="transmembrane region" description="Helical" evidence="10">
    <location>
        <begin position="357"/>
        <end position="376"/>
    </location>
</feature>
<dbReference type="GO" id="GO:0020037">
    <property type="term" value="F:heme binding"/>
    <property type="evidence" value="ECO:0007669"/>
    <property type="project" value="InterPro"/>
</dbReference>
<dbReference type="Pfam" id="PF05653">
    <property type="entry name" value="Mg_trans_NIPA"/>
    <property type="match status" value="1"/>
</dbReference>
<feature type="transmembrane region" description="Helical" evidence="10">
    <location>
        <begin position="294"/>
        <end position="312"/>
    </location>
</feature>
<dbReference type="InParanoid" id="A0A409VKM0"/>
<feature type="region of interest" description="Disordered" evidence="9">
    <location>
        <begin position="459"/>
        <end position="478"/>
    </location>
</feature>
<comment type="caution">
    <text evidence="11">The sequence shown here is derived from an EMBL/GenBank/DDBJ whole genome shotgun (WGS) entry which is preliminary data.</text>
</comment>
<organism evidence="11 12">
    <name type="scientific">Panaeolus cyanescens</name>
    <dbReference type="NCBI Taxonomy" id="181874"/>
    <lineage>
        <taxon>Eukaryota</taxon>
        <taxon>Fungi</taxon>
        <taxon>Dikarya</taxon>
        <taxon>Basidiomycota</taxon>
        <taxon>Agaricomycotina</taxon>
        <taxon>Agaricomycetes</taxon>
        <taxon>Agaricomycetidae</taxon>
        <taxon>Agaricales</taxon>
        <taxon>Agaricineae</taxon>
        <taxon>Galeropsidaceae</taxon>
        <taxon>Panaeolus</taxon>
    </lineage>
</organism>
<feature type="transmembrane region" description="Helical" evidence="10">
    <location>
        <begin position="319"/>
        <end position="337"/>
    </location>
</feature>
<evidence type="ECO:0000256" key="8">
    <source>
        <dbReference type="ARBA" id="ARBA00023136"/>
    </source>
</evidence>
<dbReference type="AlphaFoldDB" id="A0A409VKM0"/>
<feature type="transmembrane region" description="Helical" evidence="10">
    <location>
        <begin position="388"/>
        <end position="408"/>
    </location>
</feature>
<evidence type="ECO:0000256" key="4">
    <source>
        <dbReference type="ARBA" id="ARBA00022692"/>
    </source>
</evidence>
<keyword evidence="8 10" id="KW-0472">Membrane</keyword>
<dbReference type="InterPro" id="IPR002403">
    <property type="entry name" value="Cyt_P450_E_grp-IV"/>
</dbReference>
<evidence type="ECO:0000313" key="11">
    <source>
        <dbReference type="EMBL" id="PPQ66756.1"/>
    </source>
</evidence>
<dbReference type="Proteomes" id="UP000284842">
    <property type="component" value="Unassembled WGS sequence"/>
</dbReference>
<feature type="region of interest" description="Disordered" evidence="9">
    <location>
        <begin position="54"/>
        <end position="136"/>
    </location>
</feature>
<dbReference type="GO" id="GO:0005506">
    <property type="term" value="F:iron ion binding"/>
    <property type="evidence" value="ECO:0007669"/>
    <property type="project" value="InterPro"/>
</dbReference>
<evidence type="ECO:0000256" key="2">
    <source>
        <dbReference type="ARBA" id="ARBA00004141"/>
    </source>
</evidence>
<dbReference type="SUPFAM" id="SSF103481">
    <property type="entry name" value="Multidrug resistance efflux transporter EmrE"/>
    <property type="match status" value="1"/>
</dbReference>
<feature type="transmembrane region" description="Helical" evidence="10">
    <location>
        <begin position="256"/>
        <end position="274"/>
    </location>
</feature>
<dbReference type="GO" id="GO:0016705">
    <property type="term" value="F:oxidoreductase activity, acting on paired donors, with incorporation or reduction of molecular oxygen"/>
    <property type="evidence" value="ECO:0007669"/>
    <property type="project" value="InterPro"/>
</dbReference>
<comment type="similarity">
    <text evidence="3">Belongs to the cytochrome P450 family.</text>
</comment>
<feature type="compositionally biased region" description="Polar residues" evidence="9">
    <location>
        <begin position="60"/>
        <end position="71"/>
    </location>
</feature>
<evidence type="ECO:0000256" key="1">
    <source>
        <dbReference type="ARBA" id="ARBA00001971"/>
    </source>
</evidence>
<name>A0A409VKM0_9AGAR</name>
<reference evidence="11 12" key="1">
    <citation type="journal article" date="2018" name="Evol. Lett.">
        <title>Horizontal gene cluster transfer increased hallucinogenic mushroom diversity.</title>
        <authorList>
            <person name="Reynolds H.T."/>
            <person name="Vijayakumar V."/>
            <person name="Gluck-Thaler E."/>
            <person name="Korotkin H.B."/>
            <person name="Matheny P.B."/>
            <person name="Slot J.C."/>
        </authorList>
    </citation>
    <scope>NUCLEOTIDE SEQUENCE [LARGE SCALE GENOMIC DNA]</scope>
    <source>
        <strain evidence="11 12">2629</strain>
    </source>
</reference>
<comment type="subcellular location">
    <subcellularLocation>
        <location evidence="2">Membrane</location>
        <topology evidence="2">Multi-pass membrane protein</topology>
    </subcellularLocation>
</comment>
<keyword evidence="4 10" id="KW-0812">Transmembrane</keyword>
<feature type="transmembrane region" description="Helical" evidence="10">
    <location>
        <begin position="228"/>
        <end position="247"/>
    </location>
</feature>
<dbReference type="Gene3D" id="1.10.630.10">
    <property type="entry name" value="Cytochrome P450"/>
    <property type="match status" value="1"/>
</dbReference>
<protein>
    <submittedName>
        <fullName evidence="11">Uncharacterized protein</fullName>
    </submittedName>
</protein>
<feature type="transmembrane region" description="Helical" evidence="10">
    <location>
        <begin position="201"/>
        <end position="222"/>
    </location>
</feature>
<evidence type="ECO:0000256" key="5">
    <source>
        <dbReference type="ARBA" id="ARBA00022723"/>
    </source>
</evidence>
<evidence type="ECO:0000256" key="6">
    <source>
        <dbReference type="ARBA" id="ARBA00022989"/>
    </source>
</evidence>
<dbReference type="InterPro" id="IPR008521">
    <property type="entry name" value="Mg_trans_NIPA"/>
</dbReference>
<feature type="transmembrane region" description="Helical" evidence="10">
    <location>
        <begin position="420"/>
        <end position="439"/>
    </location>
</feature>
<keyword evidence="6 10" id="KW-1133">Transmembrane helix</keyword>
<dbReference type="InterPro" id="IPR037185">
    <property type="entry name" value="EmrE-like"/>
</dbReference>
<feature type="transmembrane region" description="Helical" evidence="10">
    <location>
        <begin position="26"/>
        <end position="45"/>
    </location>
</feature>
<comment type="cofactor">
    <cofactor evidence="1">
        <name>heme</name>
        <dbReference type="ChEBI" id="CHEBI:30413"/>
    </cofactor>
</comment>
<keyword evidence="12" id="KW-1185">Reference proteome</keyword>
<dbReference type="Pfam" id="PF00067">
    <property type="entry name" value="p450"/>
    <property type="match status" value="1"/>
</dbReference>
<dbReference type="InterPro" id="IPR036396">
    <property type="entry name" value="Cyt_P450_sf"/>
</dbReference>
<dbReference type="GO" id="GO:0016020">
    <property type="term" value="C:membrane"/>
    <property type="evidence" value="ECO:0007669"/>
    <property type="project" value="UniProtKB-SubCell"/>
</dbReference>
<dbReference type="GO" id="GO:0004497">
    <property type="term" value="F:monooxygenase activity"/>
    <property type="evidence" value="ECO:0007669"/>
    <property type="project" value="InterPro"/>
</dbReference>
<sequence>MALGLTSTVSMQQGIDDLPKLTTRTLVGIVVAVSGNVLISLALNLQKLAHKRVEDRRNRLSPSTQHVATLQEQDEDQATLNSPAISPASDVCVPDSQRSTGETQPLLARTPTPTASPVTAHNYGTEPSGLTAHSSPKKRSLVSRLIPFRRSKKQNIYVLPVDIMSEDAALHGISSNKRKPTDPQGEDLVKTNEGEYLKSKLWWLGFTLMNVGELGNFISYAFAPASLVAPLGTFALMANCFFAPLLLGEHFRKRDLFGVLIAIIGAVTVVLASNASDKRLDSDALLQAICRTPFIVYSCIYVVSAIILAILSEGKFGKTWVIIDVGLCAIFGGFTVLSTKAISTLLTLQWLDIFTQWITYPIIVTLIFTGVGQIRYLNRALMRFDSKVVIPVQFVLFTLSAIMGSAILYGDFAKARFHEIITFLYGCAATFAGVFIIAWSPNQVSPESVEAGVDVMNESPQPSYQASPTSPEGPQLGMGPVGRRRRATLVLPSGVSAPKDAPTLRHKPSGIGMMGISPAQHLTSSSMMLFIVIIWIIKGVATSVYRVYLHPLSRFPGPKLAAVTSLYRTYYEVFKDGALLERIHQLHQLHGPTIRIGPNELHFSTPAAYSDIYLQGSRLPKEPKFYSCFGVARSAFGALDYHTSKVRRKRLNPFFARRGLVHAEPIVRQKIERLISKIYHQRTYSTDMFLASRSAALDIVTDYFFGLSINALEYPGFSSPVLLDIQNALPLLWVLKSFPWIIPFLIMLPTWTPGRLYNSFTSFLRLQSFVSDFVTKAMGPKRPHSHPMNLCDIFHTSNDISHSLLDEALSIIQAGSDTVGNTCTLGVYHVLRRESIRQQLIAELMTAFPEDDQPLDLRVLQSLPYLNAVIKESLRLSHGFVTPLPRVVGETGATIGGIEVPPHTVVGMSVTCVHLDSTIFAQSQTFLPERWTKDVFRRQPGLGPAISIFWIYIPATRFGATEYKRGRLQVV</sequence>
<dbReference type="OrthoDB" id="165382at2759"/>
<feature type="transmembrane region" description="Helical" evidence="10">
    <location>
        <begin position="527"/>
        <end position="548"/>
    </location>
</feature>
<accession>A0A409VKM0</accession>
<evidence type="ECO:0000256" key="7">
    <source>
        <dbReference type="ARBA" id="ARBA00023004"/>
    </source>
</evidence>
<dbReference type="PANTHER" id="PTHR12570:SF65">
    <property type="entry name" value="MAGNESIUM TRANSPORTER NIPA9-RELATED"/>
    <property type="match status" value="1"/>
</dbReference>
<evidence type="ECO:0000313" key="12">
    <source>
        <dbReference type="Proteomes" id="UP000284842"/>
    </source>
</evidence>
<evidence type="ECO:0000256" key="3">
    <source>
        <dbReference type="ARBA" id="ARBA00010617"/>
    </source>
</evidence>
<feature type="compositionally biased region" description="Polar residues" evidence="9">
    <location>
        <begin position="459"/>
        <end position="472"/>
    </location>
</feature>
<evidence type="ECO:0000256" key="9">
    <source>
        <dbReference type="SAM" id="MobiDB-lite"/>
    </source>
</evidence>
<dbReference type="EMBL" id="NHTK01006035">
    <property type="protein sequence ID" value="PPQ66756.1"/>
    <property type="molecule type" value="Genomic_DNA"/>
</dbReference>
<dbReference type="InterPro" id="IPR001128">
    <property type="entry name" value="Cyt_P450"/>
</dbReference>